<dbReference type="AlphaFoldDB" id="A0A699YUM7"/>
<accession>A0A699YUM7</accession>
<evidence type="ECO:0000313" key="2">
    <source>
        <dbReference type="Proteomes" id="UP000485058"/>
    </source>
</evidence>
<sequence>MPQAKRLHRLVGRRQGGAKLLVRLLRLYVSDSRPLAAALRIACKCAASPAMQQQLVKEKGCSSVLLSIAAAHSRDANIVGPAVDLMVLVGRQPKGASQLAGDALVALVKDLLVNFLGNWPVFGGVLKVVKTTAKHEAAAATLLRANGEVLRLLLGVARLLVRLPDQRKLLK</sequence>
<feature type="non-terminal residue" evidence="1">
    <location>
        <position position="1"/>
    </location>
</feature>
<comment type="caution">
    <text evidence="1">The sequence shown here is derived from an EMBL/GenBank/DDBJ whole genome shotgun (WGS) entry which is preliminary data.</text>
</comment>
<feature type="non-terminal residue" evidence="1">
    <location>
        <position position="171"/>
    </location>
</feature>
<reference evidence="1 2" key="1">
    <citation type="submission" date="2020-02" db="EMBL/GenBank/DDBJ databases">
        <title>Draft genome sequence of Haematococcus lacustris strain NIES-144.</title>
        <authorList>
            <person name="Morimoto D."/>
            <person name="Nakagawa S."/>
            <person name="Yoshida T."/>
            <person name="Sawayama S."/>
        </authorList>
    </citation>
    <scope>NUCLEOTIDE SEQUENCE [LARGE SCALE GENOMIC DNA]</scope>
    <source>
        <strain evidence="1 2">NIES-144</strain>
    </source>
</reference>
<organism evidence="1 2">
    <name type="scientific">Haematococcus lacustris</name>
    <name type="common">Green alga</name>
    <name type="synonym">Haematococcus pluvialis</name>
    <dbReference type="NCBI Taxonomy" id="44745"/>
    <lineage>
        <taxon>Eukaryota</taxon>
        <taxon>Viridiplantae</taxon>
        <taxon>Chlorophyta</taxon>
        <taxon>core chlorophytes</taxon>
        <taxon>Chlorophyceae</taxon>
        <taxon>CS clade</taxon>
        <taxon>Chlamydomonadales</taxon>
        <taxon>Haematococcaceae</taxon>
        <taxon>Haematococcus</taxon>
    </lineage>
</organism>
<proteinExistence type="predicted"/>
<dbReference type="EMBL" id="BLLF01000399">
    <property type="protein sequence ID" value="GFH11398.1"/>
    <property type="molecule type" value="Genomic_DNA"/>
</dbReference>
<protein>
    <submittedName>
        <fullName evidence="1">Uncharacterized protein</fullName>
    </submittedName>
</protein>
<keyword evidence="2" id="KW-1185">Reference proteome</keyword>
<gene>
    <name evidence="1" type="ORF">HaLaN_06888</name>
</gene>
<name>A0A699YUM7_HAELA</name>
<evidence type="ECO:0000313" key="1">
    <source>
        <dbReference type="EMBL" id="GFH11398.1"/>
    </source>
</evidence>
<dbReference type="Proteomes" id="UP000485058">
    <property type="component" value="Unassembled WGS sequence"/>
</dbReference>